<feature type="transmembrane region" description="Helical" evidence="1">
    <location>
        <begin position="156"/>
        <end position="180"/>
    </location>
</feature>
<feature type="transmembrane region" description="Helical" evidence="1">
    <location>
        <begin position="201"/>
        <end position="219"/>
    </location>
</feature>
<proteinExistence type="predicted"/>
<evidence type="ECO:0000256" key="1">
    <source>
        <dbReference type="SAM" id="Phobius"/>
    </source>
</evidence>
<reference evidence="3" key="1">
    <citation type="submission" date="2023-03" db="EMBL/GenBank/DDBJ databases">
        <title>Massive genome expansion in bonnet fungi (Mycena s.s.) driven by repeated elements and novel gene families across ecological guilds.</title>
        <authorList>
            <consortium name="Lawrence Berkeley National Laboratory"/>
            <person name="Harder C.B."/>
            <person name="Miyauchi S."/>
            <person name="Viragh M."/>
            <person name="Kuo A."/>
            <person name="Thoen E."/>
            <person name="Andreopoulos B."/>
            <person name="Lu D."/>
            <person name="Skrede I."/>
            <person name="Drula E."/>
            <person name="Henrissat B."/>
            <person name="Morin E."/>
            <person name="Kohler A."/>
            <person name="Barry K."/>
            <person name="LaButti K."/>
            <person name="Morin E."/>
            <person name="Salamov A."/>
            <person name="Lipzen A."/>
            <person name="Mereny Z."/>
            <person name="Hegedus B."/>
            <person name="Baldrian P."/>
            <person name="Stursova M."/>
            <person name="Weitz H."/>
            <person name="Taylor A."/>
            <person name="Grigoriev I.V."/>
            <person name="Nagy L.G."/>
            <person name="Martin F."/>
            <person name="Kauserud H."/>
        </authorList>
    </citation>
    <scope>NUCLEOTIDE SEQUENCE</scope>
    <source>
        <strain evidence="3">CBHHK188m</strain>
    </source>
</reference>
<keyword evidence="1" id="KW-0812">Transmembrane</keyword>
<keyword evidence="1" id="KW-1133">Transmembrane helix</keyword>
<feature type="transmembrane region" description="Helical" evidence="1">
    <location>
        <begin position="110"/>
        <end position="136"/>
    </location>
</feature>
<evidence type="ECO:0000313" key="3">
    <source>
        <dbReference type="EMBL" id="KAJ7777960.1"/>
    </source>
</evidence>
<dbReference type="EMBL" id="JARJLG010000009">
    <property type="protein sequence ID" value="KAJ7777960.1"/>
    <property type="molecule type" value="Genomic_DNA"/>
</dbReference>
<feature type="transmembrane region" description="Helical" evidence="1">
    <location>
        <begin position="77"/>
        <end position="98"/>
    </location>
</feature>
<evidence type="ECO:0000313" key="4">
    <source>
        <dbReference type="Proteomes" id="UP001215280"/>
    </source>
</evidence>
<keyword evidence="4" id="KW-1185">Reference proteome</keyword>
<keyword evidence="1" id="KW-0472">Membrane</keyword>
<comment type="caution">
    <text evidence="3">The sequence shown here is derived from an EMBL/GenBank/DDBJ whole genome shotgun (WGS) entry which is preliminary data.</text>
</comment>
<organism evidence="3 4">
    <name type="scientific">Mycena maculata</name>
    <dbReference type="NCBI Taxonomy" id="230809"/>
    <lineage>
        <taxon>Eukaryota</taxon>
        <taxon>Fungi</taxon>
        <taxon>Dikarya</taxon>
        <taxon>Basidiomycota</taxon>
        <taxon>Agaricomycotina</taxon>
        <taxon>Agaricomycetes</taxon>
        <taxon>Agaricomycetidae</taxon>
        <taxon>Agaricales</taxon>
        <taxon>Marasmiineae</taxon>
        <taxon>Mycenaceae</taxon>
        <taxon>Mycena</taxon>
    </lineage>
</organism>
<protein>
    <recommendedName>
        <fullName evidence="2">DUF6533 domain-containing protein</fullName>
    </recommendedName>
</protein>
<sequence>MDAAAGQMALLASNLQTVRLFDYILTVELEVSLMWSSNWSLPKLLFFLSRYSPLFDVPMLLYYSMVSGLSFEKCSQLHAGASWGTVFGIAIAEAILILRTYALSGGRRGVLICFTAIWIVAILSSIVFLVLFLQSVTYGPPPLPNIPGCSLVAGNVVFASIPFIIVLLNDTVIMAYTLWIGLANYRYSRNPLIVALYRDGITYYLFLCIVSAVNVAALLQAPKSLAQLFNTFLRVLHSVLSTRILLHVREIEKIESERALALQQPVILSFAVPDSEVLE</sequence>
<dbReference type="Pfam" id="PF20151">
    <property type="entry name" value="DUF6533"/>
    <property type="match status" value="1"/>
</dbReference>
<dbReference type="InterPro" id="IPR045340">
    <property type="entry name" value="DUF6533"/>
</dbReference>
<evidence type="ECO:0000259" key="2">
    <source>
        <dbReference type="Pfam" id="PF20151"/>
    </source>
</evidence>
<name>A0AAD7K425_9AGAR</name>
<dbReference type="Proteomes" id="UP001215280">
    <property type="component" value="Unassembled WGS sequence"/>
</dbReference>
<feature type="domain" description="DUF6533" evidence="2">
    <location>
        <begin position="18"/>
        <end position="55"/>
    </location>
</feature>
<dbReference type="AlphaFoldDB" id="A0AAD7K425"/>
<gene>
    <name evidence="3" type="ORF">DFH07DRAFT_951039</name>
</gene>
<accession>A0AAD7K425</accession>
<feature type="transmembrane region" description="Helical" evidence="1">
    <location>
        <begin position="44"/>
        <end position="65"/>
    </location>
</feature>